<dbReference type="AlphaFoldDB" id="A0A846HC17"/>
<proteinExistence type="predicted"/>
<evidence type="ECO:0000259" key="1">
    <source>
        <dbReference type="Pfam" id="PF00188"/>
    </source>
</evidence>
<dbReference type="Pfam" id="PF00188">
    <property type="entry name" value="CAP"/>
    <property type="match status" value="1"/>
</dbReference>
<dbReference type="InterPro" id="IPR035940">
    <property type="entry name" value="CAP_sf"/>
</dbReference>
<gene>
    <name evidence="3" type="ORF">PI95_016580</name>
</gene>
<reference evidence="3 4" key="1">
    <citation type="journal article" date="2015" name="Genome Announc.">
        <title>Draft Genome Sequence of Cyanobacterium Hassallia byssoidea Strain VB512170, Isolated from Monuments in India.</title>
        <authorList>
            <person name="Singh D."/>
            <person name="Chandrababunaidu M.M."/>
            <person name="Panda A."/>
            <person name="Sen D."/>
            <person name="Bhattacharyya S."/>
            <person name="Adhikary S.P."/>
            <person name="Tripathy S."/>
        </authorList>
    </citation>
    <scope>NUCLEOTIDE SEQUENCE [LARGE SCALE GENOMIC DNA]</scope>
    <source>
        <strain evidence="3 4">VB512170</strain>
    </source>
</reference>
<comment type="caution">
    <text evidence="3">The sequence shown here is derived from an EMBL/GenBank/DDBJ whole genome shotgun (WGS) entry which is preliminary data.</text>
</comment>
<dbReference type="CDD" id="cd05379">
    <property type="entry name" value="CAP_bacterial"/>
    <property type="match status" value="1"/>
</dbReference>
<organism evidence="3 4">
    <name type="scientific">Hassallia byssoidea VB512170</name>
    <dbReference type="NCBI Taxonomy" id="1304833"/>
    <lineage>
        <taxon>Bacteria</taxon>
        <taxon>Bacillati</taxon>
        <taxon>Cyanobacteriota</taxon>
        <taxon>Cyanophyceae</taxon>
        <taxon>Nostocales</taxon>
        <taxon>Tolypothrichaceae</taxon>
        <taxon>Hassallia</taxon>
    </lineage>
</organism>
<dbReference type="Proteomes" id="UP000031549">
    <property type="component" value="Unassembled WGS sequence"/>
</dbReference>
<dbReference type="PANTHER" id="PTHR31157:SF1">
    <property type="entry name" value="SCP DOMAIN-CONTAINING PROTEIN"/>
    <property type="match status" value="1"/>
</dbReference>
<feature type="domain" description="Peptidase C-terminal archaeal/bacterial" evidence="2">
    <location>
        <begin position="241"/>
        <end position="306"/>
    </location>
</feature>
<protein>
    <recommendedName>
        <fullName evidence="5">SCP domain-containing protein</fullName>
    </recommendedName>
</protein>
<evidence type="ECO:0008006" key="5">
    <source>
        <dbReference type="Google" id="ProtNLM"/>
    </source>
</evidence>
<dbReference type="Gene3D" id="3.40.33.10">
    <property type="entry name" value="CAP"/>
    <property type="match status" value="1"/>
</dbReference>
<dbReference type="RefSeq" id="WP_163518951.1">
    <property type="nucleotide sequence ID" value="NZ_JTCM02000035.1"/>
</dbReference>
<name>A0A846HC17_9CYAN</name>
<accession>A0A846HC17</accession>
<dbReference type="SUPFAM" id="SSF89260">
    <property type="entry name" value="Collagen-binding domain"/>
    <property type="match status" value="1"/>
</dbReference>
<sequence length="484" mass="53310">MPVNLFDANFYRAANSDLLGLNDAQALSHFEKYGLDQGLRFSPIVDLNFYRASNSDLASFSNKQAFEHLEKYGVAEGRRFSPLFDINFYVADNPDVAQAYGGSKEGAFNHFETYGLNEGRKFSLTFDVNYYQSANSDLAATTLSNKELLDHFALSGSIEGRASSETFNAKFYLSKNPDLAYLSYSQALQHFLTNGLSESRIASDYIKSDRAGNTMNDAHKIAIDQEQVTFRDSVGNTDPIDFYSFNFASPISNFKILLNGLTANADVELLNSDGQAISRGNYADNASELLNVSNLQAGTYYIRVYQAAEGSDTNYNLSLSATPATLEPAKPTITSTSITVESPKEPSSGNYFINRVLELTNAQRLQAGLQPLTLNSKLNNSAQAHSEDMALHDFFDHKGSNGSSMGDRAKAAGYQFSRLGENIAAGYATPEDVVQGWLNSPGHRANIFNPSYREVGIGYYYLANDTGNVNEHFYWTQDFGVIST</sequence>
<dbReference type="EMBL" id="JTCM02000035">
    <property type="protein sequence ID" value="NEU74130.1"/>
    <property type="molecule type" value="Genomic_DNA"/>
</dbReference>
<keyword evidence="4" id="KW-1185">Reference proteome</keyword>
<feature type="domain" description="SCP" evidence="1">
    <location>
        <begin position="357"/>
        <end position="479"/>
    </location>
</feature>
<dbReference type="Pfam" id="PF04151">
    <property type="entry name" value="PPC"/>
    <property type="match status" value="1"/>
</dbReference>
<dbReference type="InterPro" id="IPR007280">
    <property type="entry name" value="Peptidase_C_arc/bac"/>
</dbReference>
<dbReference type="Gene3D" id="2.60.120.380">
    <property type="match status" value="1"/>
</dbReference>
<dbReference type="InterPro" id="IPR014044">
    <property type="entry name" value="CAP_dom"/>
</dbReference>
<dbReference type="PANTHER" id="PTHR31157">
    <property type="entry name" value="SCP DOMAIN-CONTAINING PROTEIN"/>
    <property type="match status" value="1"/>
</dbReference>
<evidence type="ECO:0000259" key="2">
    <source>
        <dbReference type="Pfam" id="PF04151"/>
    </source>
</evidence>
<evidence type="ECO:0000313" key="4">
    <source>
        <dbReference type="Proteomes" id="UP000031549"/>
    </source>
</evidence>
<evidence type="ECO:0000313" key="3">
    <source>
        <dbReference type="EMBL" id="NEU74130.1"/>
    </source>
</evidence>
<dbReference type="SUPFAM" id="SSF55797">
    <property type="entry name" value="PR-1-like"/>
    <property type="match status" value="1"/>
</dbReference>